<accession>A0A0A9H443</accession>
<proteinExistence type="predicted"/>
<name>A0A0A9H443_ARUDO</name>
<sequence length="34" mass="3814">MLTFVQIEGITPYPQQGRIHGISKLLYTLGILLV</sequence>
<protein>
    <submittedName>
        <fullName evidence="1">Uncharacterized protein</fullName>
    </submittedName>
</protein>
<organism evidence="1">
    <name type="scientific">Arundo donax</name>
    <name type="common">Giant reed</name>
    <name type="synonym">Donax arundinaceus</name>
    <dbReference type="NCBI Taxonomy" id="35708"/>
    <lineage>
        <taxon>Eukaryota</taxon>
        <taxon>Viridiplantae</taxon>
        <taxon>Streptophyta</taxon>
        <taxon>Embryophyta</taxon>
        <taxon>Tracheophyta</taxon>
        <taxon>Spermatophyta</taxon>
        <taxon>Magnoliopsida</taxon>
        <taxon>Liliopsida</taxon>
        <taxon>Poales</taxon>
        <taxon>Poaceae</taxon>
        <taxon>PACMAD clade</taxon>
        <taxon>Arundinoideae</taxon>
        <taxon>Arundineae</taxon>
        <taxon>Arundo</taxon>
    </lineage>
</organism>
<reference evidence="1" key="1">
    <citation type="submission" date="2014-09" db="EMBL/GenBank/DDBJ databases">
        <authorList>
            <person name="Magalhaes I.L.F."/>
            <person name="Oliveira U."/>
            <person name="Santos F.R."/>
            <person name="Vidigal T.H.D.A."/>
            <person name="Brescovit A.D."/>
            <person name="Santos A.J."/>
        </authorList>
    </citation>
    <scope>NUCLEOTIDE SEQUENCE</scope>
    <source>
        <tissue evidence="1">Shoot tissue taken approximately 20 cm above the soil surface</tissue>
    </source>
</reference>
<evidence type="ECO:0000313" key="1">
    <source>
        <dbReference type="EMBL" id="JAE31537.1"/>
    </source>
</evidence>
<dbReference type="EMBL" id="GBRH01166359">
    <property type="protein sequence ID" value="JAE31537.1"/>
    <property type="molecule type" value="Transcribed_RNA"/>
</dbReference>
<reference evidence="1" key="2">
    <citation type="journal article" date="2015" name="Data Brief">
        <title>Shoot transcriptome of the giant reed, Arundo donax.</title>
        <authorList>
            <person name="Barrero R.A."/>
            <person name="Guerrero F.D."/>
            <person name="Moolhuijzen P."/>
            <person name="Goolsby J.A."/>
            <person name="Tidwell J."/>
            <person name="Bellgard S.E."/>
            <person name="Bellgard M.I."/>
        </authorList>
    </citation>
    <scope>NUCLEOTIDE SEQUENCE</scope>
    <source>
        <tissue evidence="1">Shoot tissue taken approximately 20 cm above the soil surface</tissue>
    </source>
</reference>
<dbReference type="AlphaFoldDB" id="A0A0A9H443"/>